<dbReference type="eggNOG" id="ENOG5033CMW">
    <property type="taxonomic scope" value="Bacteria"/>
</dbReference>
<dbReference type="RefSeq" id="WP_016255641.1">
    <property type="nucleotide sequence ID" value="NZ_ALWO02000052.1"/>
</dbReference>
<reference evidence="1 2" key="1">
    <citation type="journal article" date="2013" name="Genome Announc.">
        <title>Draft Genome Sequence of Indibacter alkaliphilus Strain LW1T, Isolated from Lonar Lake, a Haloalkaline Lake in the Buldana District of Maharashtra, India.</title>
        <authorList>
            <person name="Singh A."/>
            <person name="Kumar Jangir P."/>
            <person name="Sharma R."/>
            <person name="Singh A."/>
            <person name="Kumar Pinnaka A."/>
            <person name="Shivaji S."/>
        </authorList>
    </citation>
    <scope>NUCLEOTIDE SEQUENCE [LARGE SCALE GENOMIC DNA]</scope>
    <source>
        <strain evidence="2">CCUG 57479 / KCTC 22604 / LW1</strain>
    </source>
</reference>
<accession>S2DK14</accession>
<evidence type="ECO:0000313" key="2">
    <source>
        <dbReference type="Proteomes" id="UP000006073"/>
    </source>
</evidence>
<dbReference type="Proteomes" id="UP000006073">
    <property type="component" value="Unassembled WGS sequence"/>
</dbReference>
<dbReference type="EMBL" id="ALWO02000052">
    <property type="protein sequence ID" value="EOZ92341.1"/>
    <property type="molecule type" value="Genomic_DNA"/>
</dbReference>
<proteinExistence type="predicted"/>
<protein>
    <submittedName>
        <fullName evidence="1">Uncharacterized protein</fullName>
    </submittedName>
</protein>
<organism evidence="1 2">
    <name type="scientific">Indibacter alkaliphilus (strain CCUG 57479 / KCTC 22604 / LW1)</name>
    <dbReference type="NCBI Taxonomy" id="1189612"/>
    <lineage>
        <taxon>Bacteria</taxon>
        <taxon>Pseudomonadati</taxon>
        <taxon>Bacteroidota</taxon>
        <taxon>Cytophagia</taxon>
        <taxon>Cytophagales</taxon>
        <taxon>Cyclobacteriaceae</taxon>
    </lineage>
</organism>
<keyword evidence="2" id="KW-1185">Reference proteome</keyword>
<dbReference type="STRING" id="1189612.A33Q_4434"/>
<sequence length="99" mass="11874">MELLEEITQSLQREFELSVQKDHIDEKQLTEVLSKAISRLLDRDFERLLQICYRIDIGEKDLKRILNESKPENISRDLAQAFIARQRKKIEIRRKYSSL</sequence>
<comment type="caution">
    <text evidence="1">The sequence shown here is derived from an EMBL/GenBank/DDBJ whole genome shotgun (WGS) entry which is preliminary data.</text>
</comment>
<dbReference type="AlphaFoldDB" id="S2DK14"/>
<evidence type="ECO:0000313" key="1">
    <source>
        <dbReference type="EMBL" id="EOZ92341.1"/>
    </source>
</evidence>
<name>S2DK14_INDAL</name>
<dbReference type="OrthoDB" id="982794at2"/>
<gene>
    <name evidence="1" type="ORF">A33Q_4434</name>
</gene>